<sequence length="497" mass="56174">MAFEQVLKTLIQPKLKMAELFLLDDSAASDDPAIVKQALRKPSIEQRAGTKEPLVKIGAQVITNIESLIIDETGFITTLTMIFTDISGEFGGSVYPKRDLVGNIYIKSANDSLKPVRFDFLITSIKSTAPRNTGKEARLSTNITYIVKGEIFIPRLYNNISKSYPSSTSFQTLQQVSEELGLGFVCNDYTPADSMTWINFNMSPFNFIKHVTDHTYQDDNSFFTSFISKEGMLCLIDVNRQLQKIGTDLTFDSLPDNLMLDISQTSKDNGVKAAIQEDTVPNVLTNFSVFKNRSNYIYEANLISDHGSILKSSGYKKKIYYYDHVEADENNKDKDFFVAPTNTSGVSEKVILQPENEGLDEIGSKKWMGINYGNTHEHWQAARIYNSHNLKEIEKIQLRISLKGINFQVIRGMAIPLIITSRLGDQIRKEFDLLVDGAPNPQNQDILAEVPDTQLTGNYYVKGARYTYDPTDPHIFITELFLSRREWQPSKNKPENA</sequence>
<name>A0A6J5NIA1_9CAUD</name>
<organism evidence="1">
    <name type="scientific">uncultured Caudovirales phage</name>
    <dbReference type="NCBI Taxonomy" id="2100421"/>
    <lineage>
        <taxon>Viruses</taxon>
        <taxon>Duplodnaviria</taxon>
        <taxon>Heunggongvirae</taxon>
        <taxon>Uroviricota</taxon>
        <taxon>Caudoviricetes</taxon>
        <taxon>Peduoviridae</taxon>
        <taxon>Maltschvirus</taxon>
        <taxon>Maltschvirus maltsch</taxon>
    </lineage>
</organism>
<gene>
    <name evidence="1" type="ORF">UFOVP699_266</name>
</gene>
<proteinExistence type="predicted"/>
<evidence type="ECO:0000313" key="1">
    <source>
        <dbReference type="EMBL" id="CAB4159530.1"/>
    </source>
</evidence>
<protein>
    <submittedName>
        <fullName evidence="1">Uncharacterized protein</fullName>
    </submittedName>
</protein>
<accession>A0A6J5NIA1</accession>
<dbReference type="EMBL" id="LR796670">
    <property type="protein sequence ID" value="CAB4159530.1"/>
    <property type="molecule type" value="Genomic_DNA"/>
</dbReference>
<reference evidence="1" key="1">
    <citation type="submission" date="2020-04" db="EMBL/GenBank/DDBJ databases">
        <authorList>
            <person name="Chiriac C."/>
            <person name="Salcher M."/>
            <person name="Ghai R."/>
            <person name="Kavagutti S V."/>
        </authorList>
    </citation>
    <scope>NUCLEOTIDE SEQUENCE</scope>
</reference>